<protein>
    <recommendedName>
        <fullName evidence="2">Antitoxin</fullName>
    </recommendedName>
</protein>
<dbReference type="Gene3D" id="3.40.1620.10">
    <property type="entry name" value="YefM-like domain"/>
    <property type="match status" value="1"/>
</dbReference>
<dbReference type="EMBL" id="HF547348">
    <property type="protein sequence ID" value="CCO06665.1"/>
    <property type="molecule type" value="Genomic_DNA"/>
</dbReference>
<comment type="function">
    <text evidence="2">Antitoxin component of a type II toxin-antitoxin (TA) system.</text>
</comment>
<reference evidence="4 5" key="3">
    <citation type="submission" date="2017-03" db="EMBL/GenBank/DDBJ databases">
        <authorList>
            <person name="Afonso C.L."/>
            <person name="Miller P.J."/>
            <person name="Scott M.A."/>
            <person name="Spackman E."/>
            <person name="Goraichik I."/>
            <person name="Dimitrov K.M."/>
            <person name="Suarez D.L."/>
            <person name="Swayne D.E."/>
        </authorList>
    </citation>
    <scope>NUCLEOTIDE SEQUENCE [LARGE SCALE GENOMIC DNA]</scope>
    <source>
        <strain evidence="4">PRJEB14757</strain>
    </source>
</reference>
<dbReference type="AlphaFoldDB" id="L0R565"/>
<dbReference type="InterPro" id="IPR006442">
    <property type="entry name" value="Antitoxin_Phd/YefM"/>
</dbReference>
<evidence type="ECO:0000256" key="2">
    <source>
        <dbReference type="RuleBase" id="RU362080"/>
    </source>
</evidence>
<comment type="similarity">
    <text evidence="1 2">Belongs to the phD/YefM antitoxin family.</text>
</comment>
<proteinExistence type="inferred from homology"/>
<dbReference type="RefSeq" id="WP_080798170.1">
    <property type="nucleotide sequence ID" value="NZ_LT828540.1"/>
</dbReference>
<accession>L0R565</accession>
<name>L0R565_9BACT</name>
<evidence type="ECO:0000256" key="1">
    <source>
        <dbReference type="ARBA" id="ARBA00009981"/>
    </source>
</evidence>
<dbReference type="InterPro" id="IPR036165">
    <property type="entry name" value="YefM-like_sf"/>
</dbReference>
<dbReference type="SUPFAM" id="SSF143120">
    <property type="entry name" value="YefM-like"/>
    <property type="match status" value="1"/>
</dbReference>
<dbReference type="Proteomes" id="UP000191931">
    <property type="component" value="Unassembled WGS sequence"/>
</dbReference>
<reference evidence="3" key="2">
    <citation type="submission" date="2012-12" db="EMBL/GenBank/DDBJ databases">
        <title>Region harboring genes involved in magnetosome formation of Candidatus Desulfamplus magnetosmortis.</title>
        <authorList>
            <person name="Lefevre C.T."/>
            <person name="Bazylinski D.A."/>
        </authorList>
    </citation>
    <scope>NUCLEOTIDE SEQUENCE</scope>
    <source>
        <strain evidence="3">BW-1</strain>
    </source>
</reference>
<dbReference type="NCBIfam" id="TIGR01552">
    <property type="entry name" value="phd_fam"/>
    <property type="match status" value="1"/>
</dbReference>
<sequence>MKVFTYSEARQKLSTVLDLARSEEVIIKRRGGEVFKVMFKKATPSSPFDVPGVKTNATTKDILDAVHDSRARKLGI</sequence>
<dbReference type="OrthoDB" id="370795at2"/>
<evidence type="ECO:0000313" key="5">
    <source>
        <dbReference type="Proteomes" id="UP000191931"/>
    </source>
</evidence>
<evidence type="ECO:0000313" key="4">
    <source>
        <dbReference type="EMBL" id="SLM32716.1"/>
    </source>
</evidence>
<gene>
    <name evidence="3" type="ORF">DEMABW1_80054</name>
    <name evidence="4" type="ORF">MTBBW1_80054</name>
</gene>
<dbReference type="STRING" id="1246637.MTBBW1_80054"/>
<organism evidence="3">
    <name type="scientific">Desulfamplus magnetovallimortis</name>
    <dbReference type="NCBI Taxonomy" id="1246637"/>
    <lineage>
        <taxon>Bacteria</taxon>
        <taxon>Pseudomonadati</taxon>
        <taxon>Thermodesulfobacteriota</taxon>
        <taxon>Desulfobacteria</taxon>
        <taxon>Desulfobacterales</taxon>
        <taxon>Desulfobacteraceae</taxon>
        <taxon>Desulfamplus</taxon>
    </lineage>
</organism>
<dbReference type="Pfam" id="PF02604">
    <property type="entry name" value="PhdYeFM_antitox"/>
    <property type="match status" value="1"/>
</dbReference>
<evidence type="ECO:0000313" key="3">
    <source>
        <dbReference type="EMBL" id="CCO06665.1"/>
    </source>
</evidence>
<reference evidence="3" key="1">
    <citation type="submission" date="2012-10" db="EMBL/GenBank/DDBJ databases">
        <authorList>
            <person name="Lefevre C."/>
        </authorList>
    </citation>
    <scope>NUCLEOTIDE SEQUENCE</scope>
    <source>
        <strain evidence="3">BW-1</strain>
    </source>
</reference>
<dbReference type="EMBL" id="FWEV01000325">
    <property type="protein sequence ID" value="SLM32716.1"/>
    <property type="molecule type" value="Genomic_DNA"/>
</dbReference>
<keyword evidence="5" id="KW-1185">Reference proteome</keyword>